<evidence type="ECO:0000256" key="4">
    <source>
        <dbReference type="ARBA" id="ARBA00022454"/>
    </source>
</evidence>
<dbReference type="OrthoDB" id="6347512at2759"/>
<name>A0A8H7UQP8_9FUNG</name>
<feature type="region of interest" description="Disordered" evidence="7">
    <location>
        <begin position="130"/>
        <end position="149"/>
    </location>
</feature>
<comment type="similarity">
    <text evidence="3">Belongs to the CENP-I/CTF3 family.</text>
</comment>
<evidence type="ECO:0000256" key="5">
    <source>
        <dbReference type="ARBA" id="ARBA00023242"/>
    </source>
</evidence>
<dbReference type="InterPro" id="IPR012485">
    <property type="entry name" value="CENP-I"/>
</dbReference>
<keyword evidence="5" id="KW-0539">Nucleus</keyword>
<dbReference type="EMBL" id="JAEPRD010000320">
    <property type="protein sequence ID" value="KAG2192050.1"/>
    <property type="molecule type" value="Genomic_DNA"/>
</dbReference>
<dbReference type="PANTHER" id="PTHR48208">
    <property type="entry name" value="CENTROMERE PROTEIN I"/>
    <property type="match status" value="1"/>
</dbReference>
<evidence type="ECO:0000313" key="9">
    <source>
        <dbReference type="Proteomes" id="UP000603453"/>
    </source>
</evidence>
<comment type="caution">
    <text evidence="8">The sequence shown here is derived from an EMBL/GenBank/DDBJ whole genome shotgun (WGS) entry which is preliminary data.</text>
</comment>
<dbReference type="AlphaFoldDB" id="A0A8H7UQP8"/>
<comment type="subcellular location">
    <subcellularLocation>
        <location evidence="2">Chromosome</location>
        <location evidence="2">Centromere</location>
    </subcellularLocation>
    <subcellularLocation>
        <location evidence="1">Nucleus</location>
    </subcellularLocation>
</comment>
<feature type="compositionally biased region" description="Basic and acidic residues" evidence="7">
    <location>
        <begin position="24"/>
        <end position="65"/>
    </location>
</feature>
<evidence type="ECO:0000313" key="8">
    <source>
        <dbReference type="EMBL" id="KAG2192050.1"/>
    </source>
</evidence>
<keyword evidence="4" id="KW-0158">Chromosome</keyword>
<dbReference type="Proteomes" id="UP000603453">
    <property type="component" value="Unassembled WGS sequence"/>
</dbReference>
<evidence type="ECO:0000256" key="2">
    <source>
        <dbReference type="ARBA" id="ARBA00004584"/>
    </source>
</evidence>
<reference evidence="8" key="1">
    <citation type="submission" date="2020-12" db="EMBL/GenBank/DDBJ databases">
        <title>Metabolic potential, ecology and presence of endohyphal bacteria is reflected in genomic diversity of Mucoromycotina.</title>
        <authorList>
            <person name="Muszewska A."/>
            <person name="Okrasinska A."/>
            <person name="Steczkiewicz K."/>
            <person name="Drgas O."/>
            <person name="Orlowska M."/>
            <person name="Perlinska-Lenart U."/>
            <person name="Aleksandrzak-Piekarczyk T."/>
            <person name="Szatraj K."/>
            <person name="Zielenkiewicz U."/>
            <person name="Pilsyk S."/>
            <person name="Malc E."/>
            <person name="Mieczkowski P."/>
            <person name="Kruszewska J.S."/>
            <person name="Biernat P."/>
            <person name="Pawlowska J."/>
        </authorList>
    </citation>
    <scope>NUCLEOTIDE SEQUENCE</scope>
    <source>
        <strain evidence="8">WA0000017839</strain>
    </source>
</reference>
<feature type="non-terminal residue" evidence="8">
    <location>
        <position position="1"/>
    </location>
</feature>
<dbReference type="Pfam" id="PF07778">
    <property type="entry name" value="CENP-I"/>
    <property type="match status" value="1"/>
</dbReference>
<keyword evidence="6" id="KW-0137">Centromere</keyword>
<evidence type="ECO:0000256" key="1">
    <source>
        <dbReference type="ARBA" id="ARBA00004123"/>
    </source>
</evidence>
<accession>A0A8H7UQP8</accession>
<feature type="compositionally biased region" description="Basic and acidic residues" evidence="7">
    <location>
        <begin position="73"/>
        <end position="87"/>
    </location>
</feature>
<dbReference type="GO" id="GO:0005634">
    <property type="term" value="C:nucleus"/>
    <property type="evidence" value="ECO:0007669"/>
    <property type="project" value="UniProtKB-SubCell"/>
</dbReference>
<dbReference type="GO" id="GO:0000939">
    <property type="term" value="C:inner kinetochore"/>
    <property type="evidence" value="ECO:0007669"/>
    <property type="project" value="TreeGrafter"/>
</dbReference>
<feature type="compositionally biased region" description="Acidic residues" evidence="7">
    <location>
        <begin position="98"/>
        <end position="119"/>
    </location>
</feature>
<evidence type="ECO:0000256" key="7">
    <source>
        <dbReference type="SAM" id="MobiDB-lite"/>
    </source>
</evidence>
<keyword evidence="9" id="KW-1185">Reference proteome</keyword>
<dbReference type="GO" id="GO:0034080">
    <property type="term" value="P:CENP-A containing chromatin assembly"/>
    <property type="evidence" value="ECO:0007669"/>
    <property type="project" value="TreeGrafter"/>
</dbReference>
<dbReference type="PANTHER" id="PTHR48208:SF2">
    <property type="entry name" value="CENTROMERE PROTEIN I"/>
    <property type="match status" value="1"/>
</dbReference>
<evidence type="ECO:0000256" key="6">
    <source>
        <dbReference type="ARBA" id="ARBA00023328"/>
    </source>
</evidence>
<feature type="region of interest" description="Disordered" evidence="7">
    <location>
        <begin position="1"/>
        <end position="122"/>
    </location>
</feature>
<proteinExistence type="inferred from homology"/>
<gene>
    <name evidence="8" type="ORF">INT47_012299</name>
</gene>
<dbReference type="GO" id="GO:0000070">
    <property type="term" value="P:mitotic sister chromatid segregation"/>
    <property type="evidence" value="ECO:0007669"/>
    <property type="project" value="TreeGrafter"/>
</dbReference>
<feature type="compositionally biased region" description="Acidic residues" evidence="7">
    <location>
        <begin position="137"/>
        <end position="149"/>
    </location>
</feature>
<sequence>RANPVESSSSDEELDPPFSSSVEPEERHVEGTTGEQEQHMDSVEETTREQEQHMDPVEEITHEQEQQMDPVEETSHEQEQHMDSVKEDELEQSMFELAGEEEEEGEEEEGEEEEESDLEAETHHALFSEISEVPYSENEDSSVVEDSPEGLDRSIKSELRFLQSTVFQAKKSMSVLLPRDEVSEDLILPIFSRLGLKSANMALINVFLKWIICVYDYLDSTETMTKLYTVLFHYLPFRVIRNELIEQEKDNASLIGLLAVYRTFDHSVQVPVNVRLRSMFAFEHPDPSFRVKMRNIWAYWGDESHVGGIGKPAIRIRLENDNVKKKKKTTATEDFKIRPAKRLDVFEAFDRNKDMPYSKQLQMLLEDRQMQHLLVCTVDEGMLLRLGYWLGNEISVALRFNNSKDKGKSELKELLQKLLALTNFSRAQLPVIQSFLKIYLQSWNGVEFSDEIFGLIAFVKPNDYEELYHDILLPLYRKYSLMNVTWKTKLINCYTEWLKNWALLDWRGHKERPHVNGVDNITWLFDGLSIHVDYFETMQKIIEHVDKICVMGLLAENDHPLLQHATLSFFEMVAMIPQEHDIPEIIVPSVDLVVKCFFSFNAMATSRMCGIIFDYINAFYKNDQKEEDWVSRHSSEYLEQFNTYVTDICTALWRDKALALEGNATAFGLSQTNIQSYADICEERGEKFGSCFSIIQHAALAGFSKRFFKELEQTVNVEEKLQEVASSKSLADLAEQGGISIEYFEYRVEYLNYLRCKGLTGIRDLLYASMISLINLSQKREEDGELQ</sequence>
<evidence type="ECO:0000256" key="3">
    <source>
        <dbReference type="ARBA" id="ARBA00005470"/>
    </source>
</evidence>
<protein>
    <submittedName>
        <fullName evidence="8">Uncharacterized protein</fullName>
    </submittedName>
</protein>
<organism evidence="8 9">
    <name type="scientific">Mucor saturninus</name>
    <dbReference type="NCBI Taxonomy" id="64648"/>
    <lineage>
        <taxon>Eukaryota</taxon>
        <taxon>Fungi</taxon>
        <taxon>Fungi incertae sedis</taxon>
        <taxon>Mucoromycota</taxon>
        <taxon>Mucoromycotina</taxon>
        <taxon>Mucoromycetes</taxon>
        <taxon>Mucorales</taxon>
        <taxon>Mucorineae</taxon>
        <taxon>Mucoraceae</taxon>
        <taxon>Mucor</taxon>
    </lineage>
</organism>